<feature type="domain" description="PepSY" evidence="1">
    <location>
        <begin position="114"/>
        <end position="167"/>
    </location>
</feature>
<dbReference type="Proteomes" id="UP001232343">
    <property type="component" value="Unassembled WGS sequence"/>
</dbReference>
<dbReference type="EMBL" id="JAUSUO010000004">
    <property type="protein sequence ID" value="MDQ0343234.1"/>
    <property type="molecule type" value="Genomic_DNA"/>
</dbReference>
<dbReference type="InterPro" id="IPR025711">
    <property type="entry name" value="PepSY"/>
</dbReference>
<evidence type="ECO:0000313" key="2">
    <source>
        <dbReference type="EMBL" id="MDQ0343234.1"/>
    </source>
</evidence>
<feature type="domain" description="PepSY" evidence="1">
    <location>
        <begin position="37"/>
        <end position="94"/>
    </location>
</feature>
<dbReference type="Pfam" id="PF03413">
    <property type="entry name" value="PepSY"/>
    <property type="match status" value="2"/>
</dbReference>
<name>A0ABU0D4C1_9BACI</name>
<gene>
    <name evidence="2" type="ORF">J2S14_002048</name>
</gene>
<accession>A0ABU0D4C1</accession>
<proteinExistence type="predicted"/>
<organism evidence="2 3">
    <name type="scientific">Lederbergia wuyishanensis</name>
    <dbReference type="NCBI Taxonomy" id="1347903"/>
    <lineage>
        <taxon>Bacteria</taxon>
        <taxon>Bacillati</taxon>
        <taxon>Bacillota</taxon>
        <taxon>Bacilli</taxon>
        <taxon>Bacillales</taxon>
        <taxon>Bacillaceae</taxon>
        <taxon>Lederbergia</taxon>
    </lineage>
</organism>
<keyword evidence="3" id="KW-1185">Reference proteome</keyword>
<evidence type="ECO:0000313" key="3">
    <source>
        <dbReference type="Proteomes" id="UP001232343"/>
    </source>
</evidence>
<reference evidence="2 3" key="1">
    <citation type="submission" date="2023-07" db="EMBL/GenBank/DDBJ databases">
        <title>Genomic Encyclopedia of Type Strains, Phase IV (KMG-IV): sequencing the most valuable type-strain genomes for metagenomic binning, comparative biology and taxonomic classification.</title>
        <authorList>
            <person name="Goeker M."/>
        </authorList>
    </citation>
    <scope>NUCLEOTIDE SEQUENCE [LARGE SCALE GENOMIC DNA]</scope>
    <source>
        <strain evidence="2 3">DSM 27848</strain>
    </source>
</reference>
<sequence>MKIFLTSIVGLIIIGKAIGMGSISDSHFISNKGSMMSMTEASKIAEKEVNGTVKNIVMDKDNGHLIYHIDVIDNENSSNIDIQVDAKTGSVLKIKEDLSNVAEQYRQEIGQNAKISKMEAIAIARNITPGIATKVDINTKYDYYVVELSNQNENHKIKVDANSGTIIN</sequence>
<protein>
    <submittedName>
        <fullName evidence="2">Membrane protein YkoI</fullName>
    </submittedName>
</protein>
<dbReference type="Gene3D" id="3.10.450.40">
    <property type="match status" value="2"/>
</dbReference>
<comment type="caution">
    <text evidence="2">The sequence shown here is derived from an EMBL/GenBank/DDBJ whole genome shotgun (WGS) entry which is preliminary data.</text>
</comment>
<dbReference type="RefSeq" id="WP_244681774.1">
    <property type="nucleotide sequence ID" value="NZ_JALIRM010000008.1"/>
</dbReference>
<evidence type="ECO:0000259" key="1">
    <source>
        <dbReference type="Pfam" id="PF03413"/>
    </source>
</evidence>